<keyword evidence="9" id="KW-1185">Reference proteome</keyword>
<keyword evidence="2 6" id="KW-0812">Transmembrane</keyword>
<dbReference type="GO" id="GO:0015095">
    <property type="term" value="F:magnesium ion transmembrane transporter activity"/>
    <property type="evidence" value="ECO:0007669"/>
    <property type="project" value="TreeGrafter"/>
</dbReference>
<comment type="caution">
    <text evidence="8">The sequence shown here is derived from an EMBL/GenBank/DDBJ whole genome shotgun (WGS) entry which is preliminary data.</text>
</comment>
<dbReference type="InterPro" id="IPR002523">
    <property type="entry name" value="MgTranspt_CorA/ZnTranspt_ZntB"/>
</dbReference>
<dbReference type="Pfam" id="PF01544">
    <property type="entry name" value="CorA"/>
    <property type="match status" value="1"/>
</dbReference>
<name>A0AAJ0FBU1_9PEZI</name>
<dbReference type="Gene3D" id="1.20.58.340">
    <property type="entry name" value="Magnesium transport protein CorA, transmembrane region"/>
    <property type="match status" value="1"/>
</dbReference>
<organism evidence="8 9">
    <name type="scientific">Echria macrotheca</name>
    <dbReference type="NCBI Taxonomy" id="438768"/>
    <lineage>
        <taxon>Eukaryota</taxon>
        <taxon>Fungi</taxon>
        <taxon>Dikarya</taxon>
        <taxon>Ascomycota</taxon>
        <taxon>Pezizomycotina</taxon>
        <taxon>Sordariomycetes</taxon>
        <taxon>Sordariomycetidae</taxon>
        <taxon>Sordariales</taxon>
        <taxon>Schizotheciaceae</taxon>
        <taxon>Echria</taxon>
    </lineage>
</organism>
<dbReference type="EMBL" id="MU839833">
    <property type="protein sequence ID" value="KAK1755505.1"/>
    <property type="molecule type" value="Genomic_DNA"/>
</dbReference>
<proteinExistence type="predicted"/>
<evidence type="ECO:0000256" key="4">
    <source>
        <dbReference type="ARBA" id="ARBA00023136"/>
    </source>
</evidence>
<evidence type="ECO:0000256" key="2">
    <source>
        <dbReference type="ARBA" id="ARBA00022692"/>
    </source>
</evidence>
<evidence type="ECO:0000256" key="1">
    <source>
        <dbReference type="ARBA" id="ARBA00004651"/>
    </source>
</evidence>
<sequence length="638" mass="71483">MRFWGAVDEILRQLRWSTEYSRDLWAIRGLDTPLETGPPGAVAATESDVKCMDCAKSYPTVDEALQHLHAAHFTRCPFSEELTGTPQDRPYGDPCYAHVHSLTGTTPFGAEITIIANDFIQSLLEISDKLTKLHDLVANNSRDYNQRRLRRNKPPPPQVAGTGAGAGATATVAPAATLANARVDSRRQRRQDHVETSPPSPPFPPPLPRSLVQAFEEIINYSMLQAKSLLLENRGVAVSSREQHDSRAIRLLARSKRIRTQCRERLERIQARLQEAQRDIILNAWGGYDGNPTYAALDVVAFESVSVARSLVVSLMDNSLSTVLQEPSVMARTKCGTGDGDVVESEGDVVELYRKYSERLHSEAARRPGRRLFLAIHGLLDEVALLKGLLHVDYHDCGRIIKHIRGHDDSESSTTEYLSSEEETDVVARGGWRSRYREPRNATAEADYMDQRKMSLAKKLDRLVSIQESAKSLQERVRQTIDVIDEDHGKAIRVFTIVTIIFLPMTFISGFFGMNTADIRNMEAGQTVYWAVAVPTTILVLVVAFAYGYKGDEIGDWIHDKMYGANGDPKPWRSASAAAPVRQRALMSDREGDSAAKWRRCHTAVKQRWGTARDSIRYHFRGKRNAEAVRRSTFQSDV</sequence>
<dbReference type="GO" id="GO:0050897">
    <property type="term" value="F:cobalt ion binding"/>
    <property type="evidence" value="ECO:0007669"/>
    <property type="project" value="TreeGrafter"/>
</dbReference>
<evidence type="ECO:0000313" key="8">
    <source>
        <dbReference type="EMBL" id="KAK1755505.1"/>
    </source>
</evidence>
<protein>
    <submittedName>
        <fullName evidence="8">Cora-like Mg2+ transporter protein-domain-containing protein</fullName>
    </submittedName>
</protein>
<dbReference type="SUPFAM" id="SSF144083">
    <property type="entry name" value="Magnesium transport protein CorA, transmembrane region"/>
    <property type="match status" value="1"/>
</dbReference>
<evidence type="ECO:0000256" key="5">
    <source>
        <dbReference type="SAM" id="MobiDB-lite"/>
    </source>
</evidence>
<feature type="region of interest" description="Disordered" evidence="5">
    <location>
        <begin position="144"/>
        <end position="167"/>
    </location>
</feature>
<feature type="domain" description="C2H2-type" evidence="7">
    <location>
        <begin position="51"/>
        <end position="72"/>
    </location>
</feature>
<comment type="subcellular location">
    <subcellularLocation>
        <location evidence="1">Cell membrane</location>
        <topology evidence="1">Multi-pass membrane protein</topology>
    </subcellularLocation>
</comment>
<dbReference type="AlphaFoldDB" id="A0AAJ0FBU1"/>
<dbReference type="GO" id="GO:0005886">
    <property type="term" value="C:plasma membrane"/>
    <property type="evidence" value="ECO:0007669"/>
    <property type="project" value="UniProtKB-SubCell"/>
</dbReference>
<dbReference type="InterPro" id="IPR045863">
    <property type="entry name" value="CorA_TM1_TM2"/>
</dbReference>
<dbReference type="GO" id="GO:0015087">
    <property type="term" value="F:cobalt ion transmembrane transporter activity"/>
    <property type="evidence" value="ECO:0007669"/>
    <property type="project" value="TreeGrafter"/>
</dbReference>
<dbReference type="InterPro" id="IPR013087">
    <property type="entry name" value="Znf_C2H2_type"/>
</dbReference>
<keyword evidence="4 6" id="KW-0472">Membrane</keyword>
<dbReference type="PANTHER" id="PTHR46494">
    <property type="entry name" value="CORA FAMILY METAL ION TRANSPORTER (EUROFUNG)"/>
    <property type="match status" value="1"/>
</dbReference>
<feature type="region of interest" description="Disordered" evidence="5">
    <location>
        <begin position="180"/>
        <end position="208"/>
    </location>
</feature>
<feature type="transmembrane region" description="Helical" evidence="6">
    <location>
        <begin position="494"/>
        <end position="515"/>
    </location>
</feature>
<dbReference type="PROSITE" id="PS00028">
    <property type="entry name" value="ZINC_FINGER_C2H2_1"/>
    <property type="match status" value="1"/>
</dbReference>
<evidence type="ECO:0000259" key="7">
    <source>
        <dbReference type="PROSITE" id="PS00028"/>
    </source>
</evidence>
<feature type="transmembrane region" description="Helical" evidence="6">
    <location>
        <begin position="527"/>
        <end position="549"/>
    </location>
</feature>
<accession>A0AAJ0FBU1</accession>
<evidence type="ECO:0000313" key="9">
    <source>
        <dbReference type="Proteomes" id="UP001239445"/>
    </source>
</evidence>
<evidence type="ECO:0000256" key="3">
    <source>
        <dbReference type="ARBA" id="ARBA00022989"/>
    </source>
</evidence>
<gene>
    <name evidence="8" type="ORF">QBC47DRAFT_190257</name>
</gene>
<evidence type="ECO:0000256" key="6">
    <source>
        <dbReference type="SAM" id="Phobius"/>
    </source>
</evidence>
<feature type="compositionally biased region" description="Pro residues" evidence="5">
    <location>
        <begin position="198"/>
        <end position="208"/>
    </location>
</feature>
<dbReference type="Proteomes" id="UP001239445">
    <property type="component" value="Unassembled WGS sequence"/>
</dbReference>
<feature type="compositionally biased region" description="Basic and acidic residues" evidence="5">
    <location>
        <begin position="183"/>
        <end position="195"/>
    </location>
</feature>
<dbReference type="GO" id="GO:0000287">
    <property type="term" value="F:magnesium ion binding"/>
    <property type="evidence" value="ECO:0007669"/>
    <property type="project" value="TreeGrafter"/>
</dbReference>
<dbReference type="PANTHER" id="PTHR46494:SF1">
    <property type="entry name" value="CORA FAMILY METAL ION TRANSPORTER (EUROFUNG)"/>
    <property type="match status" value="1"/>
</dbReference>
<reference evidence="8" key="1">
    <citation type="submission" date="2023-06" db="EMBL/GenBank/DDBJ databases">
        <title>Genome-scale phylogeny and comparative genomics of the fungal order Sordariales.</title>
        <authorList>
            <consortium name="Lawrence Berkeley National Laboratory"/>
            <person name="Hensen N."/>
            <person name="Bonometti L."/>
            <person name="Westerberg I."/>
            <person name="Brannstrom I.O."/>
            <person name="Guillou S."/>
            <person name="Cros-Aarteil S."/>
            <person name="Calhoun S."/>
            <person name="Haridas S."/>
            <person name="Kuo A."/>
            <person name="Mondo S."/>
            <person name="Pangilinan J."/>
            <person name="Riley R."/>
            <person name="Labutti K."/>
            <person name="Andreopoulos B."/>
            <person name="Lipzen A."/>
            <person name="Chen C."/>
            <person name="Yanf M."/>
            <person name="Daum C."/>
            <person name="Ng V."/>
            <person name="Clum A."/>
            <person name="Steindorff A."/>
            <person name="Ohm R."/>
            <person name="Martin F."/>
            <person name="Silar P."/>
            <person name="Natvig D."/>
            <person name="Lalanne C."/>
            <person name="Gautier V."/>
            <person name="Ament-Velasquez S.L."/>
            <person name="Kruys A."/>
            <person name="Hutchinson M.I."/>
            <person name="Powell A.J."/>
            <person name="Barry K."/>
            <person name="Miller A.N."/>
            <person name="Grigoriev I.V."/>
            <person name="Debuchy R."/>
            <person name="Gladieux P."/>
            <person name="Thoren M.H."/>
            <person name="Johannesson H."/>
        </authorList>
    </citation>
    <scope>NUCLEOTIDE SEQUENCE</scope>
    <source>
        <strain evidence="8">PSN4</strain>
    </source>
</reference>
<keyword evidence="3 6" id="KW-1133">Transmembrane helix</keyword>